<dbReference type="InterPro" id="IPR029753">
    <property type="entry name" value="D-isomer_DH_CS"/>
</dbReference>
<dbReference type="GO" id="GO:0008465">
    <property type="term" value="F:hydroxypyruvate reductase (NADH) activity"/>
    <property type="evidence" value="ECO:0007669"/>
    <property type="project" value="TreeGrafter"/>
</dbReference>
<dbReference type="Gene3D" id="3.40.50.720">
    <property type="entry name" value="NAD(P)-binding Rossmann-like Domain"/>
    <property type="match status" value="4"/>
</dbReference>
<dbReference type="SUPFAM" id="SSF52283">
    <property type="entry name" value="Formate/glycerate dehydrogenase catalytic domain-like"/>
    <property type="match status" value="1"/>
</dbReference>
<comment type="similarity">
    <text evidence="2">Belongs to the D-isomer specific 2-hydroxyacid dehydrogenase family.</text>
</comment>
<dbReference type="Proteomes" id="UP000518266">
    <property type="component" value="Unassembled WGS sequence"/>
</dbReference>
<reference evidence="6 7" key="1">
    <citation type="submission" date="2020-03" db="EMBL/GenBank/DDBJ databases">
        <title>Dissostichus mawsoni Genome sequencing and assembly.</title>
        <authorList>
            <person name="Park H."/>
        </authorList>
    </citation>
    <scope>NUCLEOTIDE SEQUENCE [LARGE SCALE GENOMIC DNA]</scope>
    <source>
        <strain evidence="6">DM0001</strain>
        <tissue evidence="6">Muscle</tissue>
    </source>
</reference>
<evidence type="ECO:0000256" key="3">
    <source>
        <dbReference type="SAM" id="MobiDB-lite"/>
    </source>
</evidence>
<dbReference type="Pfam" id="PF00389">
    <property type="entry name" value="2-Hacid_dh"/>
    <property type="match status" value="1"/>
</dbReference>
<protein>
    <submittedName>
        <fullName evidence="6">Uncharacterized protein</fullName>
    </submittedName>
</protein>
<comment type="caution">
    <text evidence="6">The sequence shown here is derived from an EMBL/GenBank/DDBJ whole genome shotgun (WGS) entry which is preliminary data.</text>
</comment>
<dbReference type="OrthoDB" id="298012at2759"/>
<dbReference type="GO" id="GO:0005829">
    <property type="term" value="C:cytosol"/>
    <property type="evidence" value="ECO:0007669"/>
    <property type="project" value="TreeGrafter"/>
</dbReference>
<gene>
    <name evidence="6" type="ORF">F7725_010050</name>
</gene>
<dbReference type="PANTHER" id="PTHR10996">
    <property type="entry name" value="2-HYDROXYACID DEHYDROGENASE-RELATED"/>
    <property type="match status" value="1"/>
</dbReference>
<evidence type="ECO:0000313" key="6">
    <source>
        <dbReference type="EMBL" id="KAF3838282.1"/>
    </source>
</evidence>
<keyword evidence="7" id="KW-1185">Reference proteome</keyword>
<sequence length="498" mass="52836">MQERGSVVFSLWSKRSILPTKLESLQSEGLQFMLMQTAAGKLMKVFLTRRIPPEGMKILSAAGVCEVSQWDSDEPVQRADLLKGVQGAHGLLCLLSDKIDAEVLDAAGPNLKVISTLSVGYDHLAIDQIKKRGIRVGYTPDVLTDATAELTVALLLATARRLPEGVEEWGLELVEASLAVVTVSPAAQWESLDWDALAIARRLMPFGVKRLLYSGRTAKDYAAEVNGEYVPLDTLVSESDFIVVSCSLTPETQGMCDKAFFSKMKNTGVFVNSSRGTVVNQEDLYEALSSGQIAAAGLDVTTPEPLPTNHPLLTLKNCVVLPHIGSATYSTRGIMGALSAQNLLGGLQGTDMPKALVKGGRSAASPADPEEPSASDPGGTLGAMRRKVVAPELFPAQEVSPSVSPPISHAPTPLVLLSDWLGSWISSDSPLVASYFSSTSSSPRLSQRASLIFRESRGSGGSPPSSVLTALTTVLRCRCEAASSTSITLEAPGESVEV</sequence>
<proteinExistence type="inferred from homology"/>
<accession>A0A7J5XMH1</accession>
<evidence type="ECO:0000313" key="7">
    <source>
        <dbReference type="Proteomes" id="UP000518266"/>
    </source>
</evidence>
<dbReference type="InterPro" id="IPR036291">
    <property type="entry name" value="NAD(P)-bd_dom_sf"/>
</dbReference>
<dbReference type="PANTHER" id="PTHR10996:SF137">
    <property type="entry name" value="GLYOXYLATE REDUCTASE_HYDROXYPYRUVATE REDUCTASE"/>
    <property type="match status" value="1"/>
</dbReference>
<evidence type="ECO:0000256" key="2">
    <source>
        <dbReference type="RuleBase" id="RU003719"/>
    </source>
</evidence>
<evidence type="ECO:0000256" key="1">
    <source>
        <dbReference type="ARBA" id="ARBA00023002"/>
    </source>
</evidence>
<dbReference type="Pfam" id="PF02826">
    <property type="entry name" value="2-Hacid_dh_C"/>
    <property type="match status" value="1"/>
</dbReference>
<evidence type="ECO:0000259" key="5">
    <source>
        <dbReference type="Pfam" id="PF02826"/>
    </source>
</evidence>
<feature type="domain" description="D-isomer specific 2-hydroxyacid dehydrogenase catalytic" evidence="4">
    <location>
        <begin position="45"/>
        <end position="355"/>
    </location>
</feature>
<keyword evidence="1 2" id="KW-0560">Oxidoreductase</keyword>
<dbReference type="PROSITE" id="PS00671">
    <property type="entry name" value="D_2_HYDROXYACID_DH_3"/>
    <property type="match status" value="1"/>
</dbReference>
<dbReference type="GO" id="GO:0051287">
    <property type="term" value="F:NAD binding"/>
    <property type="evidence" value="ECO:0007669"/>
    <property type="project" value="InterPro"/>
</dbReference>
<dbReference type="InterPro" id="IPR050223">
    <property type="entry name" value="D-isomer_2-hydroxyacid_DH"/>
</dbReference>
<dbReference type="EMBL" id="JAAKFY010000022">
    <property type="protein sequence ID" value="KAF3838282.1"/>
    <property type="molecule type" value="Genomic_DNA"/>
</dbReference>
<organism evidence="6 7">
    <name type="scientific">Dissostichus mawsoni</name>
    <name type="common">Antarctic cod</name>
    <dbReference type="NCBI Taxonomy" id="36200"/>
    <lineage>
        <taxon>Eukaryota</taxon>
        <taxon>Metazoa</taxon>
        <taxon>Chordata</taxon>
        <taxon>Craniata</taxon>
        <taxon>Vertebrata</taxon>
        <taxon>Euteleostomi</taxon>
        <taxon>Actinopterygii</taxon>
        <taxon>Neopterygii</taxon>
        <taxon>Teleostei</taxon>
        <taxon>Neoteleostei</taxon>
        <taxon>Acanthomorphata</taxon>
        <taxon>Eupercaria</taxon>
        <taxon>Perciformes</taxon>
        <taxon>Notothenioidei</taxon>
        <taxon>Nototheniidae</taxon>
        <taxon>Dissostichus</taxon>
    </lineage>
</organism>
<dbReference type="CDD" id="cd05301">
    <property type="entry name" value="GDH"/>
    <property type="match status" value="1"/>
</dbReference>
<dbReference type="InterPro" id="IPR006140">
    <property type="entry name" value="D-isomer_DH_NAD-bd"/>
</dbReference>
<evidence type="ECO:0000259" key="4">
    <source>
        <dbReference type="Pfam" id="PF00389"/>
    </source>
</evidence>
<dbReference type="SUPFAM" id="SSF51735">
    <property type="entry name" value="NAD(P)-binding Rossmann-fold domains"/>
    <property type="match status" value="1"/>
</dbReference>
<feature type="domain" description="D-isomer specific 2-hydroxyacid dehydrogenase NAD-binding" evidence="5">
    <location>
        <begin position="198"/>
        <end position="325"/>
    </location>
</feature>
<name>A0A7J5XMH1_DISMA</name>
<dbReference type="InterPro" id="IPR006139">
    <property type="entry name" value="D-isomer_2_OHA_DH_cat_dom"/>
</dbReference>
<feature type="region of interest" description="Disordered" evidence="3">
    <location>
        <begin position="357"/>
        <end position="382"/>
    </location>
</feature>
<dbReference type="GO" id="GO:0030267">
    <property type="term" value="F:glyoxylate reductase (NADPH) activity"/>
    <property type="evidence" value="ECO:0007669"/>
    <property type="project" value="TreeGrafter"/>
</dbReference>
<dbReference type="AlphaFoldDB" id="A0A7J5XMH1"/>